<feature type="domain" description="Response regulatory" evidence="2">
    <location>
        <begin position="14"/>
        <end position="125"/>
    </location>
</feature>
<comment type="caution">
    <text evidence="3">The sequence shown here is derived from an EMBL/GenBank/DDBJ whole genome shotgun (WGS) entry which is preliminary data.</text>
</comment>
<dbReference type="EMBL" id="BJYU01000153">
    <property type="protein sequence ID" value="GEO18118.1"/>
    <property type="molecule type" value="Genomic_DNA"/>
</dbReference>
<gene>
    <name evidence="3" type="primary">exsF</name>
    <name evidence="3" type="ORF">MAE02_58140</name>
</gene>
<keyword evidence="4" id="KW-1185">Reference proteome</keyword>
<dbReference type="InterPro" id="IPR011006">
    <property type="entry name" value="CheY-like_superfamily"/>
</dbReference>
<sequence length="128" mass="14062">MSRTHPQPSLTGRRVLVVEDEFFVADDLVQALTRLGAEVLGPVPTRDEALDLLATAEKIDLAVLDINLEDEAVYPVADLLAAQGVPFLFATGYSQAAVPTQYRHVPRWEKPFNPQTLADALPALLRDQ</sequence>
<evidence type="ECO:0000313" key="4">
    <source>
        <dbReference type="Proteomes" id="UP000321085"/>
    </source>
</evidence>
<dbReference type="Gene3D" id="3.40.50.2300">
    <property type="match status" value="1"/>
</dbReference>
<dbReference type="InterPro" id="IPR001789">
    <property type="entry name" value="Sig_transdc_resp-reg_receiver"/>
</dbReference>
<protein>
    <submittedName>
        <fullName evidence="3">Response regulator</fullName>
    </submittedName>
</protein>
<dbReference type="GO" id="GO:0000160">
    <property type="term" value="P:phosphorelay signal transduction system"/>
    <property type="evidence" value="ECO:0007669"/>
    <property type="project" value="InterPro"/>
</dbReference>
<evidence type="ECO:0000259" key="2">
    <source>
        <dbReference type="PROSITE" id="PS50110"/>
    </source>
</evidence>
<evidence type="ECO:0000256" key="1">
    <source>
        <dbReference type="PROSITE-ProRule" id="PRU00169"/>
    </source>
</evidence>
<dbReference type="OrthoDB" id="582170at2"/>
<dbReference type="PROSITE" id="PS50110">
    <property type="entry name" value="RESPONSE_REGULATORY"/>
    <property type="match status" value="1"/>
</dbReference>
<proteinExistence type="predicted"/>
<dbReference type="SUPFAM" id="SSF52172">
    <property type="entry name" value="CheY-like"/>
    <property type="match status" value="1"/>
</dbReference>
<accession>A0A512C1M7</accession>
<organism evidence="3 4">
    <name type="scientific">Microvirga aerophila</name>
    <dbReference type="NCBI Taxonomy" id="670291"/>
    <lineage>
        <taxon>Bacteria</taxon>
        <taxon>Pseudomonadati</taxon>
        <taxon>Pseudomonadota</taxon>
        <taxon>Alphaproteobacteria</taxon>
        <taxon>Hyphomicrobiales</taxon>
        <taxon>Methylobacteriaceae</taxon>
        <taxon>Microvirga</taxon>
    </lineage>
</organism>
<keyword evidence="1" id="KW-0597">Phosphoprotein</keyword>
<reference evidence="3 4" key="1">
    <citation type="submission" date="2019-07" db="EMBL/GenBank/DDBJ databases">
        <title>Whole genome shotgun sequence of Microvirga aerophila NBRC 106136.</title>
        <authorList>
            <person name="Hosoyama A."/>
            <person name="Uohara A."/>
            <person name="Ohji S."/>
            <person name="Ichikawa N."/>
        </authorList>
    </citation>
    <scope>NUCLEOTIDE SEQUENCE [LARGE SCALE GENOMIC DNA]</scope>
    <source>
        <strain evidence="3 4">NBRC 106136</strain>
    </source>
</reference>
<dbReference type="RefSeq" id="WP_114189162.1">
    <property type="nucleotide sequence ID" value="NZ_BJYU01000153.1"/>
</dbReference>
<feature type="modified residue" description="4-aspartylphosphate" evidence="1">
    <location>
        <position position="65"/>
    </location>
</feature>
<dbReference type="AlphaFoldDB" id="A0A512C1M7"/>
<dbReference type="Proteomes" id="UP000321085">
    <property type="component" value="Unassembled WGS sequence"/>
</dbReference>
<name>A0A512C1M7_9HYPH</name>
<dbReference type="SMART" id="SM00448">
    <property type="entry name" value="REC"/>
    <property type="match status" value="1"/>
</dbReference>
<evidence type="ECO:0000313" key="3">
    <source>
        <dbReference type="EMBL" id="GEO18118.1"/>
    </source>
</evidence>